<dbReference type="GO" id="GO:0019433">
    <property type="term" value="P:triglyceride catabolic process"/>
    <property type="evidence" value="ECO:0007669"/>
    <property type="project" value="TreeGrafter"/>
</dbReference>
<evidence type="ECO:0000313" key="7">
    <source>
        <dbReference type="Proteomes" id="UP001201980"/>
    </source>
</evidence>
<dbReference type="GO" id="GO:0006654">
    <property type="term" value="P:phosphatidic acid biosynthetic process"/>
    <property type="evidence" value="ECO:0007669"/>
    <property type="project" value="TreeGrafter"/>
</dbReference>
<name>A0AAD5RPY9_9PEZI</name>
<dbReference type="SUPFAM" id="SSF51735">
    <property type="entry name" value="NAD(P)-binding Rossmann-fold domains"/>
    <property type="match status" value="1"/>
</dbReference>
<organism evidence="6 7">
    <name type="scientific">Zalerion maritima</name>
    <dbReference type="NCBI Taxonomy" id="339359"/>
    <lineage>
        <taxon>Eukaryota</taxon>
        <taxon>Fungi</taxon>
        <taxon>Dikarya</taxon>
        <taxon>Ascomycota</taxon>
        <taxon>Pezizomycotina</taxon>
        <taxon>Sordariomycetes</taxon>
        <taxon>Lulworthiomycetidae</taxon>
        <taxon>Lulworthiales</taxon>
        <taxon>Lulworthiaceae</taxon>
        <taxon>Zalerion</taxon>
    </lineage>
</organism>
<feature type="compositionally biased region" description="Basic and acidic residues" evidence="5">
    <location>
        <begin position="28"/>
        <end position="39"/>
    </location>
</feature>
<dbReference type="PROSITE" id="PS00061">
    <property type="entry name" value="ADH_SHORT"/>
    <property type="match status" value="1"/>
</dbReference>
<dbReference type="GO" id="GO:0004806">
    <property type="term" value="F:triacylglycerol lipase activity"/>
    <property type="evidence" value="ECO:0007669"/>
    <property type="project" value="TreeGrafter"/>
</dbReference>
<dbReference type="PANTHER" id="PTHR44169:SF6">
    <property type="entry name" value="NADPH-DEPENDENT 1-ACYLDIHYDROXYACETONE PHOSPHATE REDUCTASE"/>
    <property type="match status" value="1"/>
</dbReference>
<protein>
    <submittedName>
        <fullName evidence="6">Uncharacterized protein</fullName>
    </submittedName>
</protein>
<evidence type="ECO:0000256" key="1">
    <source>
        <dbReference type="ARBA" id="ARBA00006484"/>
    </source>
</evidence>
<dbReference type="AlphaFoldDB" id="A0AAD5RPY9"/>
<evidence type="ECO:0000256" key="2">
    <source>
        <dbReference type="ARBA" id="ARBA00022857"/>
    </source>
</evidence>
<evidence type="ECO:0000256" key="4">
    <source>
        <dbReference type="RuleBase" id="RU000363"/>
    </source>
</evidence>
<dbReference type="Gene3D" id="3.40.50.720">
    <property type="entry name" value="NAD(P)-binding Rossmann-like Domain"/>
    <property type="match status" value="1"/>
</dbReference>
<dbReference type="Pfam" id="PF00106">
    <property type="entry name" value="adh_short"/>
    <property type="match status" value="1"/>
</dbReference>
<sequence>MMSYIDASAVGALEEQATGSFHSQPVPKRQEAGLEEDKTGQSGGGICDLSDARSDDEDVKEYISKVDQQKRAKSHLFHTYGTSILFSLSGLSPDLAGQFDCGGRQPELDSLGCEGHQLNVADADRLIAILATQTRHPSKAALARSLDDKKGIMVQHQKTVLITGCSPGGIGNALAKAFHARGVHVIATARNPAVLSGLADVGMSTVALDVTKPESVEKCKEEVQTITGGVLDTLVNNAGRTYPMPLTDASLSETRAVMEANVIGPLAMVQAFVPLLIGSDDALIINISSTSDRAPFPFKGVYAMSKAALTAFSRTLSVELHHLDIRVLTVVTGFVSTLLGRRPEDPAQPQLPSKSLFTSMANFMIRKEPEGARMSADEYAKHVVNEALKGRGLEVGPLRLWGRKEWYYIGTSSTSVWLMTSLGERFSKWVIMKIWPFWRLKQAVTGKKD</sequence>
<accession>A0AAD5RPY9</accession>
<dbReference type="InterPro" id="IPR036291">
    <property type="entry name" value="NAD(P)-bd_dom_sf"/>
</dbReference>
<dbReference type="GO" id="GO:0005811">
    <property type="term" value="C:lipid droplet"/>
    <property type="evidence" value="ECO:0007669"/>
    <property type="project" value="TreeGrafter"/>
</dbReference>
<gene>
    <name evidence="6" type="ORF">MKZ38_002448</name>
</gene>
<comment type="caution">
    <text evidence="6">The sequence shown here is derived from an EMBL/GenBank/DDBJ whole genome shotgun (WGS) entry which is preliminary data.</text>
</comment>
<dbReference type="InterPro" id="IPR020904">
    <property type="entry name" value="Sc_DH/Rdtase_CS"/>
</dbReference>
<dbReference type="PANTHER" id="PTHR44169">
    <property type="entry name" value="NADPH-DEPENDENT 1-ACYLDIHYDROXYACETONE PHOSPHATE REDUCTASE"/>
    <property type="match status" value="1"/>
</dbReference>
<evidence type="ECO:0000256" key="5">
    <source>
        <dbReference type="SAM" id="MobiDB-lite"/>
    </source>
</evidence>
<keyword evidence="7" id="KW-1185">Reference proteome</keyword>
<keyword evidence="2" id="KW-0521">NADP</keyword>
<dbReference type="GO" id="GO:0005783">
    <property type="term" value="C:endoplasmic reticulum"/>
    <property type="evidence" value="ECO:0007669"/>
    <property type="project" value="TreeGrafter"/>
</dbReference>
<dbReference type="GO" id="GO:0000140">
    <property type="term" value="F:acylglycerone-phosphate reductase (NADP+) activity"/>
    <property type="evidence" value="ECO:0007669"/>
    <property type="project" value="TreeGrafter"/>
</dbReference>
<keyword evidence="3" id="KW-0560">Oxidoreductase</keyword>
<dbReference type="InterPro" id="IPR002347">
    <property type="entry name" value="SDR_fam"/>
</dbReference>
<dbReference type="EMBL" id="JAKWBI020000172">
    <property type="protein sequence ID" value="KAJ2900494.1"/>
    <property type="molecule type" value="Genomic_DNA"/>
</dbReference>
<proteinExistence type="inferred from homology"/>
<evidence type="ECO:0000313" key="6">
    <source>
        <dbReference type="EMBL" id="KAJ2900494.1"/>
    </source>
</evidence>
<reference evidence="6" key="1">
    <citation type="submission" date="2022-07" db="EMBL/GenBank/DDBJ databases">
        <title>Draft genome sequence of Zalerion maritima ATCC 34329, a (micro)plastics degrading marine fungus.</title>
        <authorList>
            <person name="Paco A."/>
            <person name="Goncalves M.F.M."/>
            <person name="Rocha-Santos T.A.P."/>
            <person name="Alves A."/>
        </authorList>
    </citation>
    <scope>NUCLEOTIDE SEQUENCE</scope>
    <source>
        <strain evidence="6">ATCC 34329</strain>
    </source>
</reference>
<dbReference type="Proteomes" id="UP001201980">
    <property type="component" value="Unassembled WGS sequence"/>
</dbReference>
<evidence type="ECO:0000256" key="3">
    <source>
        <dbReference type="ARBA" id="ARBA00023002"/>
    </source>
</evidence>
<dbReference type="PRINTS" id="PR00080">
    <property type="entry name" value="SDRFAMILY"/>
</dbReference>
<comment type="similarity">
    <text evidence="1 4">Belongs to the short-chain dehydrogenases/reductases (SDR) family.</text>
</comment>
<feature type="region of interest" description="Disordered" evidence="5">
    <location>
        <begin position="16"/>
        <end position="53"/>
    </location>
</feature>
<dbReference type="PRINTS" id="PR00081">
    <property type="entry name" value="GDHRDH"/>
</dbReference>